<reference evidence="3 4" key="1">
    <citation type="submission" date="2019-12" db="EMBL/GenBank/DDBJ databases">
        <authorList>
            <person name="Alioto T."/>
            <person name="Alioto T."/>
            <person name="Gomez Garrido J."/>
        </authorList>
    </citation>
    <scope>NUCLEOTIDE SEQUENCE [LARGE SCALE GENOMIC DNA]</scope>
</reference>
<evidence type="ECO:0000313" key="3">
    <source>
        <dbReference type="EMBL" id="CAA2976664.1"/>
    </source>
</evidence>
<proteinExistence type="predicted"/>
<keyword evidence="2" id="KW-0808">Transferase</keyword>
<keyword evidence="1 3" id="KW-0328">Glycosyltransferase</keyword>
<dbReference type="GO" id="GO:0016757">
    <property type="term" value="F:glycosyltransferase activity"/>
    <property type="evidence" value="ECO:0007669"/>
    <property type="project" value="UniProtKB-KW"/>
</dbReference>
<evidence type="ECO:0000256" key="1">
    <source>
        <dbReference type="ARBA" id="ARBA00022676"/>
    </source>
</evidence>
<name>A0A8S0RED2_OLEEU</name>
<sequence length="70" mass="7841">DEETELGLADLRGENGSAYDRIVLYTGMVDHLLRCDGAEDISINMDRAREAIDSGRALDRLLNYIKISIK</sequence>
<dbReference type="InterPro" id="IPR035902">
    <property type="entry name" value="Nuc_phospho_transferase"/>
</dbReference>
<feature type="non-terminal residue" evidence="3">
    <location>
        <position position="1"/>
    </location>
</feature>
<gene>
    <name evidence="3" type="ORF">OLEA9_A113523</name>
</gene>
<dbReference type="OrthoDB" id="2013632at2759"/>
<protein>
    <submittedName>
        <fullName evidence="3">Anthranilate phosphoribosyltransferase</fullName>
    </submittedName>
</protein>
<feature type="non-terminal residue" evidence="3">
    <location>
        <position position="70"/>
    </location>
</feature>
<dbReference type="AlphaFoldDB" id="A0A8S0RED2"/>
<evidence type="ECO:0000313" key="4">
    <source>
        <dbReference type="Proteomes" id="UP000594638"/>
    </source>
</evidence>
<dbReference type="Gene3D" id="3.40.1030.10">
    <property type="entry name" value="Nucleoside phosphorylase/phosphoribosyltransferase catalytic domain"/>
    <property type="match status" value="1"/>
</dbReference>
<dbReference type="Proteomes" id="UP000594638">
    <property type="component" value="Unassembled WGS sequence"/>
</dbReference>
<dbReference type="EMBL" id="CACTIH010002505">
    <property type="protein sequence ID" value="CAA2976664.1"/>
    <property type="molecule type" value="Genomic_DNA"/>
</dbReference>
<dbReference type="SUPFAM" id="SSF52418">
    <property type="entry name" value="Nucleoside phosphorylase/phosphoribosyltransferase catalytic domain"/>
    <property type="match status" value="1"/>
</dbReference>
<dbReference type="Gramene" id="OE9A113523T1">
    <property type="protein sequence ID" value="OE9A113523C1"/>
    <property type="gene ID" value="OE9A113523"/>
</dbReference>
<keyword evidence="4" id="KW-1185">Reference proteome</keyword>
<evidence type="ECO:0000256" key="2">
    <source>
        <dbReference type="ARBA" id="ARBA00022679"/>
    </source>
</evidence>
<organism evidence="3 4">
    <name type="scientific">Olea europaea subsp. europaea</name>
    <dbReference type="NCBI Taxonomy" id="158383"/>
    <lineage>
        <taxon>Eukaryota</taxon>
        <taxon>Viridiplantae</taxon>
        <taxon>Streptophyta</taxon>
        <taxon>Embryophyta</taxon>
        <taxon>Tracheophyta</taxon>
        <taxon>Spermatophyta</taxon>
        <taxon>Magnoliopsida</taxon>
        <taxon>eudicotyledons</taxon>
        <taxon>Gunneridae</taxon>
        <taxon>Pentapetalae</taxon>
        <taxon>asterids</taxon>
        <taxon>lamiids</taxon>
        <taxon>Lamiales</taxon>
        <taxon>Oleaceae</taxon>
        <taxon>Oleeae</taxon>
        <taxon>Olea</taxon>
    </lineage>
</organism>
<comment type="caution">
    <text evidence="3">The sequence shown here is derived from an EMBL/GenBank/DDBJ whole genome shotgun (WGS) entry which is preliminary data.</text>
</comment>
<accession>A0A8S0RED2</accession>